<protein>
    <submittedName>
        <fullName evidence="1">Uncharacterized protein</fullName>
    </submittedName>
</protein>
<reference evidence="1" key="1">
    <citation type="submission" date="2024-10" db="EMBL/GenBank/DDBJ databases">
        <title>Characterization of Aeromonas dhakensis bacteriophages.</title>
        <authorList>
            <person name="Ansari F."/>
            <person name="Tyagi A."/>
            <person name="Shashidhar R."/>
            <person name="Nagar V."/>
        </authorList>
    </citation>
    <scope>NUCLEOTIDE SEQUENCE</scope>
</reference>
<proteinExistence type="predicted"/>
<gene>
    <name evidence="1" type="ORF">vBAdhaPMF_0051</name>
</gene>
<accession>A0AB74UIN0</accession>
<sequence length="55" mass="6312">MTLDKYNEVASKLAIAKSDPVAHRRAATVALLEKELQVIKSKMSRKDLWYLSKHE</sequence>
<name>A0AB74UIN0_9CAUD</name>
<evidence type="ECO:0000313" key="1">
    <source>
        <dbReference type="EMBL" id="XHV14298.1"/>
    </source>
</evidence>
<dbReference type="EMBL" id="PQ421477">
    <property type="protein sequence ID" value="XHV14298.1"/>
    <property type="molecule type" value="Genomic_DNA"/>
</dbReference>
<organism evidence="1">
    <name type="scientific">Aeromonas phage vB_AdhaP_MF</name>
    <dbReference type="NCBI Taxonomy" id="3367373"/>
    <lineage>
        <taxon>Viruses</taxon>
        <taxon>Duplodnaviria</taxon>
        <taxon>Heunggongvirae</taxon>
        <taxon>Uroviricota</taxon>
        <taxon>Caudoviricetes</taxon>
        <taxon>Autographiviridae</taxon>
    </lineage>
</organism>